<dbReference type="EMBL" id="MHKD01000042">
    <property type="protein sequence ID" value="OGY81646.1"/>
    <property type="molecule type" value="Genomic_DNA"/>
</dbReference>
<organism evidence="2 3">
    <name type="scientific">Candidatus Kerfeldbacteria bacterium RIFCSPHIGHO2_12_FULL_48_17</name>
    <dbReference type="NCBI Taxonomy" id="1798542"/>
    <lineage>
        <taxon>Bacteria</taxon>
        <taxon>Candidatus Kerfeldiibacteriota</taxon>
    </lineage>
</organism>
<feature type="transmembrane region" description="Helical" evidence="1">
    <location>
        <begin position="7"/>
        <end position="28"/>
    </location>
</feature>
<feature type="transmembrane region" description="Helical" evidence="1">
    <location>
        <begin position="71"/>
        <end position="94"/>
    </location>
</feature>
<name>A0A1G2AYQ0_9BACT</name>
<accession>A0A1G2AYQ0</accession>
<dbReference type="AlphaFoldDB" id="A0A1G2AYQ0"/>
<dbReference type="STRING" id="1798542.A3F54_01105"/>
<protein>
    <submittedName>
        <fullName evidence="2">Uncharacterized protein</fullName>
    </submittedName>
</protein>
<sequence length="144" mass="16478">MSLRKYLITLGIATFFCWLAWVLVLSFINPFQAGTIGLFCFYTSLFFSLTGTFAIIGFLLRRVMNRKEAPFRYLGVSLRQGLLLSVLIVGSLFLQGNRLFVWWSLLLLTLGLIILEIFFLTRTPHILKTESRKSHSKPTHASIT</sequence>
<dbReference type="Proteomes" id="UP000176952">
    <property type="component" value="Unassembled WGS sequence"/>
</dbReference>
<keyword evidence="1" id="KW-0472">Membrane</keyword>
<evidence type="ECO:0000313" key="2">
    <source>
        <dbReference type="EMBL" id="OGY81646.1"/>
    </source>
</evidence>
<proteinExistence type="predicted"/>
<gene>
    <name evidence="2" type="ORF">A3F54_01105</name>
</gene>
<evidence type="ECO:0000256" key="1">
    <source>
        <dbReference type="SAM" id="Phobius"/>
    </source>
</evidence>
<keyword evidence="1" id="KW-1133">Transmembrane helix</keyword>
<evidence type="ECO:0000313" key="3">
    <source>
        <dbReference type="Proteomes" id="UP000176952"/>
    </source>
</evidence>
<feature type="transmembrane region" description="Helical" evidence="1">
    <location>
        <begin position="100"/>
        <end position="120"/>
    </location>
</feature>
<comment type="caution">
    <text evidence="2">The sequence shown here is derived from an EMBL/GenBank/DDBJ whole genome shotgun (WGS) entry which is preliminary data.</text>
</comment>
<feature type="transmembrane region" description="Helical" evidence="1">
    <location>
        <begin position="34"/>
        <end position="59"/>
    </location>
</feature>
<keyword evidence="1" id="KW-0812">Transmembrane</keyword>
<reference evidence="2 3" key="1">
    <citation type="journal article" date="2016" name="Nat. Commun.">
        <title>Thousands of microbial genomes shed light on interconnected biogeochemical processes in an aquifer system.</title>
        <authorList>
            <person name="Anantharaman K."/>
            <person name="Brown C.T."/>
            <person name="Hug L.A."/>
            <person name="Sharon I."/>
            <person name="Castelle C.J."/>
            <person name="Probst A.J."/>
            <person name="Thomas B.C."/>
            <person name="Singh A."/>
            <person name="Wilkins M.J."/>
            <person name="Karaoz U."/>
            <person name="Brodie E.L."/>
            <person name="Williams K.H."/>
            <person name="Hubbard S.S."/>
            <person name="Banfield J.F."/>
        </authorList>
    </citation>
    <scope>NUCLEOTIDE SEQUENCE [LARGE SCALE GENOMIC DNA]</scope>
</reference>